<dbReference type="InterPro" id="IPR001353">
    <property type="entry name" value="Proteasome_sua/b"/>
</dbReference>
<proteinExistence type="inferred from homology"/>
<evidence type="ECO:0000313" key="5">
    <source>
        <dbReference type="EMBL" id="KII73255.1"/>
    </source>
</evidence>
<dbReference type="OrthoDB" id="268428at2759"/>
<dbReference type="SUPFAM" id="SSF56235">
    <property type="entry name" value="N-terminal nucleophile aminohydrolases (Ntn hydrolases)"/>
    <property type="match status" value="1"/>
</dbReference>
<dbReference type="Proteomes" id="UP000031668">
    <property type="component" value="Unassembled WGS sequence"/>
</dbReference>
<evidence type="ECO:0000256" key="3">
    <source>
        <dbReference type="ARBA" id="ARBA00023242"/>
    </source>
</evidence>
<organism evidence="5 6">
    <name type="scientific">Thelohanellus kitauei</name>
    <name type="common">Myxosporean</name>
    <dbReference type="NCBI Taxonomy" id="669202"/>
    <lineage>
        <taxon>Eukaryota</taxon>
        <taxon>Metazoa</taxon>
        <taxon>Cnidaria</taxon>
        <taxon>Myxozoa</taxon>
        <taxon>Myxosporea</taxon>
        <taxon>Bivalvulida</taxon>
        <taxon>Platysporina</taxon>
        <taxon>Myxobolidae</taxon>
        <taxon>Thelohanellus</taxon>
    </lineage>
</organism>
<comment type="caution">
    <text evidence="5">The sequence shown here is derived from an EMBL/GenBank/DDBJ whole genome shotgun (WGS) entry which is preliminary data.</text>
</comment>
<evidence type="ECO:0000256" key="4">
    <source>
        <dbReference type="RuleBase" id="RU004203"/>
    </source>
</evidence>
<evidence type="ECO:0000313" key="6">
    <source>
        <dbReference type="Proteomes" id="UP000031668"/>
    </source>
</evidence>
<gene>
    <name evidence="5" type="ORF">RF11_13122</name>
</gene>
<dbReference type="InterPro" id="IPR035206">
    <property type="entry name" value="Proteasome_beta2"/>
</dbReference>
<name>A0A0C2NA60_THEKT</name>
<dbReference type="GO" id="GO:0010498">
    <property type="term" value="P:proteasomal protein catabolic process"/>
    <property type="evidence" value="ECO:0007669"/>
    <property type="project" value="InterPro"/>
</dbReference>
<comment type="subcellular location">
    <subcellularLocation>
        <location evidence="4">Cytoplasm</location>
    </subcellularLocation>
    <subcellularLocation>
        <location evidence="4">Nucleus</location>
    </subcellularLocation>
</comment>
<dbReference type="GO" id="GO:0005737">
    <property type="term" value="C:cytoplasm"/>
    <property type="evidence" value="ECO:0007669"/>
    <property type="project" value="UniProtKB-SubCell"/>
</dbReference>
<keyword evidence="6" id="KW-1185">Reference proteome</keyword>
<keyword evidence="3 4" id="KW-0539">Nucleus</keyword>
<dbReference type="CDD" id="cd03758">
    <property type="entry name" value="proteasome_beta_type_2"/>
    <property type="match status" value="1"/>
</dbReference>
<dbReference type="OMA" id="MKRDHDK"/>
<dbReference type="AlphaFoldDB" id="A0A0C2NA60"/>
<comment type="subunit">
    <text evidence="4">Component of the proteasome complex.</text>
</comment>
<comment type="similarity">
    <text evidence="4">Belongs to the peptidase T1B family.</text>
</comment>
<dbReference type="GO" id="GO:0005839">
    <property type="term" value="C:proteasome core complex"/>
    <property type="evidence" value="ECO:0007669"/>
    <property type="project" value="InterPro"/>
</dbReference>
<dbReference type="EMBL" id="JWZT01000920">
    <property type="protein sequence ID" value="KII73255.1"/>
    <property type="molecule type" value="Genomic_DNA"/>
</dbReference>
<comment type="function">
    <text evidence="4">Component of the proteasome, a multicatalytic proteinase complex which is characterized by its ability to cleave peptides with Arg, Phe, Tyr, Leu, and Glu adjacent to the leaving group at neutral or slightly basic pH. The proteasome has an ATP-dependent proteolytic activity.</text>
</comment>
<evidence type="ECO:0000256" key="2">
    <source>
        <dbReference type="ARBA" id="ARBA00022942"/>
    </source>
</evidence>
<dbReference type="PROSITE" id="PS00854">
    <property type="entry name" value="PROTEASOME_BETA_1"/>
    <property type="match status" value="1"/>
</dbReference>
<evidence type="ECO:0000256" key="1">
    <source>
        <dbReference type="ARBA" id="ARBA00022490"/>
    </source>
</evidence>
<dbReference type="InterPro" id="IPR029055">
    <property type="entry name" value="Ntn_hydrolases_N"/>
</dbReference>
<dbReference type="Pfam" id="PF00227">
    <property type="entry name" value="Proteasome"/>
    <property type="match status" value="1"/>
</dbReference>
<dbReference type="GO" id="GO:0005634">
    <property type="term" value="C:nucleus"/>
    <property type="evidence" value="ECO:0007669"/>
    <property type="project" value="UniProtKB-SubCell"/>
</dbReference>
<dbReference type="InterPro" id="IPR016050">
    <property type="entry name" value="Proteasome_bsu_CS"/>
</dbReference>
<dbReference type="Gene3D" id="3.60.20.10">
    <property type="entry name" value="Glutamine Phosphoribosylpyrophosphate, subunit 1, domain 1"/>
    <property type="match status" value="1"/>
</dbReference>
<accession>A0A0C2NA60</accession>
<keyword evidence="2 4" id="KW-0647">Proteasome</keyword>
<dbReference type="PANTHER" id="PTHR32194:SF2">
    <property type="entry name" value="PROTEASOME SUBUNIT BETA TYPE-1"/>
    <property type="match status" value="1"/>
</dbReference>
<dbReference type="PANTHER" id="PTHR32194">
    <property type="entry name" value="METALLOPROTEASE TLDD"/>
    <property type="match status" value="1"/>
</dbReference>
<keyword evidence="1 4" id="KW-0963">Cytoplasm</keyword>
<protein>
    <recommendedName>
        <fullName evidence="4">Proteasome subunit beta</fullName>
    </recommendedName>
</protein>
<sequence>MEFVLGLKCNDFVLLACDKKKCRGIMCQKDDVDKMYKVGSNQLLAIVGQNSDDVQFAEFIQRNMAYLAFSNGFEPSTSAIANFSRQTLANSIRSQGIYQANMFIGGWDEGKGTSLYFLDYLGSLISVPFGCHGYGSYFALSILDRFYNPNLEISEAVKLLWMIVRDIEKRFIVNLPKFLVRIVDKNGITVIEEELTLR</sequence>
<reference evidence="5 6" key="1">
    <citation type="journal article" date="2014" name="Genome Biol. Evol.">
        <title>The genome of the myxosporean Thelohanellus kitauei shows adaptations to nutrient acquisition within its fish host.</title>
        <authorList>
            <person name="Yang Y."/>
            <person name="Xiong J."/>
            <person name="Zhou Z."/>
            <person name="Huo F."/>
            <person name="Miao W."/>
            <person name="Ran C."/>
            <person name="Liu Y."/>
            <person name="Zhang J."/>
            <person name="Feng J."/>
            <person name="Wang M."/>
            <person name="Wang M."/>
            <person name="Wang L."/>
            <person name="Yao B."/>
        </authorList>
    </citation>
    <scope>NUCLEOTIDE SEQUENCE [LARGE SCALE GENOMIC DNA]</scope>
    <source>
        <strain evidence="5">Wuqing</strain>
    </source>
</reference>
<dbReference type="InterPro" id="IPR023333">
    <property type="entry name" value="Proteasome_suB-type"/>
</dbReference>